<dbReference type="RefSeq" id="XP_010427912.1">
    <property type="nucleotide sequence ID" value="XM_010429610.2"/>
</dbReference>
<evidence type="ECO:0000256" key="1">
    <source>
        <dbReference type="SAM" id="MobiDB-lite"/>
    </source>
</evidence>
<evidence type="ECO:0000313" key="3">
    <source>
        <dbReference type="RefSeq" id="XP_010427812.1"/>
    </source>
</evidence>
<evidence type="ECO:0000313" key="4">
    <source>
        <dbReference type="RefSeq" id="XP_010427912.1"/>
    </source>
</evidence>
<organism evidence="2 3">
    <name type="scientific">Camelina sativa</name>
    <name type="common">False flax</name>
    <name type="synonym">Myagrum sativum</name>
    <dbReference type="NCBI Taxonomy" id="90675"/>
    <lineage>
        <taxon>Eukaryota</taxon>
        <taxon>Viridiplantae</taxon>
        <taxon>Streptophyta</taxon>
        <taxon>Embryophyta</taxon>
        <taxon>Tracheophyta</taxon>
        <taxon>Spermatophyta</taxon>
        <taxon>Magnoliopsida</taxon>
        <taxon>eudicotyledons</taxon>
        <taxon>Gunneridae</taxon>
        <taxon>Pentapetalae</taxon>
        <taxon>rosids</taxon>
        <taxon>malvids</taxon>
        <taxon>Brassicales</taxon>
        <taxon>Brassicaceae</taxon>
        <taxon>Camelineae</taxon>
        <taxon>Camelina</taxon>
    </lineage>
</organism>
<dbReference type="GeneID" id="104712586"/>
<proteinExistence type="predicted"/>
<gene>
    <name evidence="3" type="primary">LOC104712586</name>
    <name evidence="4" type="synonym">LOC104712663</name>
</gene>
<evidence type="ECO:0000313" key="2">
    <source>
        <dbReference type="Proteomes" id="UP000694864"/>
    </source>
</evidence>
<protein>
    <submittedName>
        <fullName evidence="3 4">Leucine-rich repeat extensin-like protein 3</fullName>
    </submittedName>
</protein>
<dbReference type="RefSeq" id="XP_010427812.1">
    <property type="nucleotide sequence ID" value="XM_010429510.2"/>
</dbReference>
<feature type="compositionally biased region" description="Pro residues" evidence="1">
    <location>
        <begin position="54"/>
        <end position="85"/>
    </location>
</feature>
<keyword evidence="2" id="KW-1185">Reference proteome</keyword>
<feature type="region of interest" description="Disordered" evidence="1">
    <location>
        <begin position="34"/>
        <end position="85"/>
    </location>
</feature>
<name>A0ABM0TKP2_CAMSA</name>
<dbReference type="PANTHER" id="PTHR35094">
    <property type="entry name" value="LEUCINE-RICH REPEAT EXTENSIN-LIKE PROTEIN 2"/>
    <property type="match status" value="1"/>
</dbReference>
<dbReference type="Proteomes" id="UP000694864">
    <property type="component" value="Chromosome 9"/>
</dbReference>
<reference evidence="3 4" key="3">
    <citation type="submission" date="2025-05" db="UniProtKB">
        <authorList>
            <consortium name="RefSeq"/>
        </authorList>
    </citation>
    <scope>IDENTIFICATION</scope>
    <source>
        <tissue evidence="3 4">Leaf</tissue>
    </source>
</reference>
<reference evidence="2" key="1">
    <citation type="journal article" date="1997" name="Nucleic Acids Res.">
        <title>tRNAscan-SE: a program for improved detection of transfer RNA genes in genomic sequence.</title>
        <authorList>
            <person name="Lowe T.M."/>
            <person name="Eddy S.R."/>
        </authorList>
    </citation>
    <scope>NUCLEOTIDE SEQUENCE [LARGE SCALE GENOMIC DNA]</scope>
    <source>
        <strain evidence="2">r\DH55</strain>
    </source>
</reference>
<reference evidence="2" key="2">
    <citation type="journal article" date="2014" name="Nat. Commun.">
        <title>The emerging biofuel crop Camelina sativa retains a highly undifferentiated hexaploid genome structure.</title>
        <authorList>
            <person name="Kagale S."/>
            <person name="Koh C."/>
            <person name="Nixon J."/>
            <person name="Bollina V."/>
            <person name="Clarke W.E."/>
            <person name="Tuteja R."/>
            <person name="Spillane C."/>
            <person name="Robinson S.J."/>
            <person name="Links M.G."/>
            <person name="Clarke C."/>
            <person name="Higgins E.E."/>
            <person name="Huebert T."/>
            <person name="Sharpe A.G."/>
            <person name="Parkin I.A."/>
        </authorList>
    </citation>
    <scope>NUCLEOTIDE SEQUENCE [LARGE SCALE GENOMIC DNA]</scope>
    <source>
        <strain evidence="2">r\DH55</strain>
    </source>
</reference>
<accession>A0ABM0TKP2</accession>
<dbReference type="GeneID" id="104712663"/>
<dbReference type="PANTHER" id="PTHR35094:SF8">
    <property type="entry name" value="GENOME ASSEMBLY, CHROMOSOME: A07"/>
    <property type="match status" value="1"/>
</dbReference>
<sequence>MTEKTHRVKALVVTIFTAMAFLTFPMIVNASDHSSTNRKLEEDPIKCTPCLQNIPPPSPPPPSPPPPSLACPPPPRPPSPPKKSYCPPPPSTYIYMTGPPGELYPVDQQFGAAAGKSFTVVKISGLIAFGVMSFLMRMN</sequence>